<gene>
    <name evidence="8" type="ORF">KABA2_13S04576</name>
</gene>
<evidence type="ECO:0000256" key="5">
    <source>
        <dbReference type="SAM" id="Coils"/>
    </source>
</evidence>
<reference evidence="8 9" key="1">
    <citation type="submission" date="2020-05" db="EMBL/GenBank/DDBJ databases">
        <authorList>
            <person name="Casaregola S."/>
            <person name="Devillers H."/>
            <person name="Grondin C."/>
        </authorList>
    </citation>
    <scope>NUCLEOTIDE SEQUENCE [LARGE SCALE GENOMIC DNA]</scope>
    <source>
        <strain evidence="8 9">CLIB 1767</strain>
    </source>
</reference>
<dbReference type="GO" id="GO:0001228">
    <property type="term" value="F:DNA-binding transcription activator activity, RNA polymerase II-specific"/>
    <property type="evidence" value="ECO:0007669"/>
    <property type="project" value="TreeGrafter"/>
</dbReference>
<dbReference type="InterPro" id="IPR050936">
    <property type="entry name" value="AP-1-like"/>
</dbReference>
<keyword evidence="3" id="KW-0804">Transcription</keyword>
<dbReference type="PANTHER" id="PTHR40621">
    <property type="entry name" value="TRANSCRIPTION FACTOR KAPC-RELATED"/>
    <property type="match status" value="1"/>
</dbReference>
<keyword evidence="5" id="KW-0175">Coiled coil</keyword>
<dbReference type="RefSeq" id="XP_041409015.1">
    <property type="nucleotide sequence ID" value="XM_041553081.1"/>
</dbReference>
<dbReference type="InterPro" id="IPR004827">
    <property type="entry name" value="bZIP"/>
</dbReference>
<organism evidence="8 9">
    <name type="scientific">Maudiozyma barnettii</name>
    <dbReference type="NCBI Taxonomy" id="61262"/>
    <lineage>
        <taxon>Eukaryota</taxon>
        <taxon>Fungi</taxon>
        <taxon>Dikarya</taxon>
        <taxon>Ascomycota</taxon>
        <taxon>Saccharomycotina</taxon>
        <taxon>Saccharomycetes</taxon>
        <taxon>Saccharomycetales</taxon>
        <taxon>Saccharomycetaceae</taxon>
        <taxon>Maudiozyma</taxon>
    </lineage>
</organism>
<evidence type="ECO:0000256" key="1">
    <source>
        <dbReference type="ARBA" id="ARBA00004123"/>
    </source>
</evidence>
<name>A0A8H2VJZ7_9SACH</name>
<dbReference type="EMBL" id="CAEFZW010000013">
    <property type="protein sequence ID" value="CAB4257171.1"/>
    <property type="molecule type" value="Genomic_DNA"/>
</dbReference>
<feature type="region of interest" description="Disordered" evidence="6">
    <location>
        <begin position="85"/>
        <end position="133"/>
    </location>
</feature>
<comment type="caution">
    <text evidence="8">The sequence shown here is derived from an EMBL/GenBank/DDBJ whole genome shotgun (WGS) entry which is preliminary data.</text>
</comment>
<evidence type="ECO:0000256" key="6">
    <source>
        <dbReference type="SAM" id="MobiDB-lite"/>
    </source>
</evidence>
<evidence type="ECO:0000256" key="2">
    <source>
        <dbReference type="ARBA" id="ARBA00023015"/>
    </source>
</evidence>
<feature type="compositionally biased region" description="Gly residues" evidence="6">
    <location>
        <begin position="96"/>
        <end position="108"/>
    </location>
</feature>
<evidence type="ECO:0000256" key="3">
    <source>
        <dbReference type="ARBA" id="ARBA00023163"/>
    </source>
</evidence>
<evidence type="ECO:0000313" key="8">
    <source>
        <dbReference type="EMBL" id="CAB4257171.1"/>
    </source>
</evidence>
<dbReference type="CDD" id="cd14688">
    <property type="entry name" value="bZIP_YAP"/>
    <property type="match status" value="1"/>
</dbReference>
<evidence type="ECO:0000259" key="7">
    <source>
        <dbReference type="PROSITE" id="PS50217"/>
    </source>
</evidence>
<feature type="domain" description="BZIP" evidence="7">
    <location>
        <begin position="140"/>
        <end position="203"/>
    </location>
</feature>
<dbReference type="SUPFAM" id="SSF57959">
    <property type="entry name" value="Leucine zipper domain"/>
    <property type="match status" value="1"/>
</dbReference>
<keyword evidence="9" id="KW-1185">Reference proteome</keyword>
<dbReference type="OrthoDB" id="4940293at2759"/>
<dbReference type="Proteomes" id="UP000644660">
    <property type="component" value="Unassembled WGS sequence"/>
</dbReference>
<accession>A0A8H2VJZ7</accession>
<sequence length="333" mass="37627">MVEKFEDSIDLMSFLQNNRNENKFFDNTDYPAGKGLNLSNANINMDQSDNNILFSQVSDINANPPTCFENKNWLNEFELPDGANNYTKGHIDENGGAPGAENGTGGNGSLSSLSPTTHKSLSTPNSNSSMFSNDKMPVVEENADKKKAQNRAAQRAFRERKEAKLNTLEHQLKESEANKEALQKEVDSLRKLNQEIHAENRTLLRRQDDDSVSNLMNYNPINSIRQYSDDQMAKENVVHRRRDDFYKDLMNQVNSVNEIHGQKVQNKTYQDNSGNFIMTIPATWEYLQKNYGEDIDIIQVIEALKGKEVCHGAGGAYPKVLVDEAIQQLMDAQ</sequence>
<keyword evidence="4" id="KW-0539">Nucleus</keyword>
<dbReference type="SMART" id="SM00338">
    <property type="entry name" value="BRLZ"/>
    <property type="match status" value="1"/>
</dbReference>
<keyword evidence="2" id="KW-0805">Transcription regulation</keyword>
<dbReference type="PROSITE" id="PS50217">
    <property type="entry name" value="BZIP"/>
    <property type="match status" value="1"/>
</dbReference>
<dbReference type="GeneID" id="64860281"/>
<dbReference type="Gene3D" id="1.20.5.170">
    <property type="match status" value="1"/>
</dbReference>
<dbReference type="InterPro" id="IPR046347">
    <property type="entry name" value="bZIP_sf"/>
</dbReference>
<feature type="compositionally biased region" description="Polar residues" evidence="6">
    <location>
        <begin position="115"/>
        <end position="132"/>
    </location>
</feature>
<dbReference type="GO" id="GO:0090575">
    <property type="term" value="C:RNA polymerase II transcription regulator complex"/>
    <property type="evidence" value="ECO:0007669"/>
    <property type="project" value="TreeGrafter"/>
</dbReference>
<proteinExistence type="predicted"/>
<protein>
    <submittedName>
        <fullName evidence="8">Similar to Saccharomyces cerevisiae YHL009C YAP3 Basic leucine zipper (BZIP) transcription factor</fullName>
    </submittedName>
</protein>
<evidence type="ECO:0000256" key="4">
    <source>
        <dbReference type="ARBA" id="ARBA00023242"/>
    </source>
</evidence>
<dbReference type="GO" id="GO:0000976">
    <property type="term" value="F:transcription cis-regulatory region binding"/>
    <property type="evidence" value="ECO:0007669"/>
    <property type="project" value="InterPro"/>
</dbReference>
<evidence type="ECO:0000313" key="9">
    <source>
        <dbReference type="Proteomes" id="UP000644660"/>
    </source>
</evidence>
<dbReference type="AlphaFoldDB" id="A0A8H2VJZ7"/>
<dbReference type="PROSITE" id="PS00036">
    <property type="entry name" value="BZIP_BASIC"/>
    <property type="match status" value="1"/>
</dbReference>
<comment type="subcellular location">
    <subcellularLocation>
        <location evidence="1">Nucleus</location>
    </subcellularLocation>
</comment>
<feature type="coiled-coil region" evidence="5">
    <location>
        <begin position="158"/>
        <end position="202"/>
    </location>
</feature>
<dbReference type="PANTHER" id="PTHR40621:SF8">
    <property type="entry name" value="AP-1-LIKE TRANSCRIPTION FACTOR YAP3"/>
    <property type="match status" value="1"/>
</dbReference>